<protein>
    <submittedName>
        <fullName evidence="1">Maleate isomerase</fullName>
    </submittedName>
</protein>
<dbReference type="OrthoDB" id="483160at2"/>
<dbReference type="Proteomes" id="UP000243719">
    <property type="component" value="Unassembled WGS sequence"/>
</dbReference>
<dbReference type="PANTHER" id="PTHR40267:SF1">
    <property type="entry name" value="BLR3294 PROTEIN"/>
    <property type="match status" value="1"/>
</dbReference>
<dbReference type="InterPro" id="IPR053714">
    <property type="entry name" value="Iso_Racemase_Enz_sf"/>
</dbReference>
<dbReference type="PIRSF" id="PIRSF015736">
    <property type="entry name" value="MI"/>
    <property type="match status" value="1"/>
</dbReference>
<evidence type="ECO:0000313" key="2">
    <source>
        <dbReference type="Proteomes" id="UP000243719"/>
    </source>
</evidence>
<gene>
    <name evidence="1" type="ORF">SAMN05216551_102450</name>
</gene>
<sequence length="237" mass="24823">MSLGFGSRARIGHLYPSGGLCDYEIQLMAPAGVQFVTTRLPFRDTSIASDHAIIDDLERHAALLADARVSLIALNCTAAGVVGGAGTINARIEASTGIPAVTTIEAVMAACRAAGARRVGLLTPYRAEVVSAEKLFLQTEGISVVSEAHLPQATPVEQAEIAPARWLQLARELDADIDAILVSCAGIQLATVIASIEAATGKPVICSNGAMLWYCLSRLRVEARPPGYGALLAGRFD</sequence>
<organism evidence="1 2">
    <name type="scientific">Chitinasiproducens palmae</name>
    <dbReference type="NCBI Taxonomy" id="1770053"/>
    <lineage>
        <taxon>Bacteria</taxon>
        <taxon>Pseudomonadati</taxon>
        <taxon>Pseudomonadota</taxon>
        <taxon>Betaproteobacteria</taxon>
        <taxon>Burkholderiales</taxon>
        <taxon>Burkholderiaceae</taxon>
        <taxon>Chitinasiproducens</taxon>
    </lineage>
</organism>
<dbReference type="InterPro" id="IPR026286">
    <property type="entry name" value="MaiA/AMDase"/>
</dbReference>
<name>A0A1H2PLG5_9BURK</name>
<dbReference type="PANTHER" id="PTHR40267">
    <property type="entry name" value="BLR3294 PROTEIN"/>
    <property type="match status" value="1"/>
</dbReference>
<reference evidence="2" key="1">
    <citation type="submission" date="2016-09" db="EMBL/GenBank/DDBJ databases">
        <authorList>
            <person name="Varghese N."/>
            <person name="Submissions S."/>
        </authorList>
    </citation>
    <scope>NUCLEOTIDE SEQUENCE [LARGE SCALE GENOMIC DNA]</scope>
    <source>
        <strain evidence="2">JS23</strain>
    </source>
</reference>
<dbReference type="AlphaFoldDB" id="A0A1H2PLG5"/>
<dbReference type="STRING" id="1770053.SAMN05216551_102450"/>
<dbReference type="RefSeq" id="WP_091905757.1">
    <property type="nucleotide sequence ID" value="NZ_FNLO01000002.1"/>
</dbReference>
<keyword evidence="2" id="KW-1185">Reference proteome</keyword>
<proteinExistence type="predicted"/>
<accession>A0A1H2PLG5</accession>
<dbReference type="GO" id="GO:0016853">
    <property type="term" value="F:isomerase activity"/>
    <property type="evidence" value="ECO:0007669"/>
    <property type="project" value="UniProtKB-KW"/>
</dbReference>
<keyword evidence="1" id="KW-0413">Isomerase</keyword>
<evidence type="ECO:0000313" key="1">
    <source>
        <dbReference type="EMBL" id="SDV47293.1"/>
    </source>
</evidence>
<dbReference type="Gene3D" id="3.40.50.12500">
    <property type="match status" value="1"/>
</dbReference>
<dbReference type="EMBL" id="FNLO01000002">
    <property type="protein sequence ID" value="SDV47293.1"/>
    <property type="molecule type" value="Genomic_DNA"/>
</dbReference>
<dbReference type="Pfam" id="PF17645">
    <property type="entry name" value="Amdase"/>
    <property type="match status" value="1"/>
</dbReference>